<comment type="caution">
    <text evidence="4">The sequence shown here is derived from an EMBL/GenBank/DDBJ whole genome shotgun (WGS) entry which is preliminary data.</text>
</comment>
<evidence type="ECO:0000256" key="1">
    <source>
        <dbReference type="ARBA" id="ARBA00022443"/>
    </source>
</evidence>
<evidence type="ECO:0000313" key="5">
    <source>
        <dbReference type="Proteomes" id="UP000319801"/>
    </source>
</evidence>
<gene>
    <name evidence="4" type="ORF">Baya_10955</name>
</gene>
<feature type="domain" description="SH3" evidence="3">
    <location>
        <begin position="34"/>
        <end position="94"/>
    </location>
</feature>
<name>A0A556UYJ3_BAGYA</name>
<organism evidence="4 5">
    <name type="scientific">Bagarius yarrelli</name>
    <name type="common">Goonch</name>
    <name type="synonym">Bagrus yarrelli</name>
    <dbReference type="NCBI Taxonomy" id="175774"/>
    <lineage>
        <taxon>Eukaryota</taxon>
        <taxon>Metazoa</taxon>
        <taxon>Chordata</taxon>
        <taxon>Craniata</taxon>
        <taxon>Vertebrata</taxon>
        <taxon>Euteleostomi</taxon>
        <taxon>Actinopterygii</taxon>
        <taxon>Neopterygii</taxon>
        <taxon>Teleostei</taxon>
        <taxon>Ostariophysi</taxon>
        <taxon>Siluriformes</taxon>
        <taxon>Sisoridae</taxon>
        <taxon>Sisorinae</taxon>
        <taxon>Bagarius</taxon>
    </lineage>
</organism>
<evidence type="ECO:0000313" key="4">
    <source>
        <dbReference type="EMBL" id="TSP68470.1"/>
    </source>
</evidence>
<dbReference type="AlphaFoldDB" id="A0A556UYJ3"/>
<proteinExistence type="predicted"/>
<reference evidence="4 5" key="1">
    <citation type="journal article" date="2019" name="Genome Biol. Evol.">
        <title>Whole-Genome Sequencing of the Giant Devil Catfish, Bagarius yarrelli.</title>
        <authorList>
            <person name="Jiang W."/>
            <person name="Lv Y."/>
            <person name="Cheng L."/>
            <person name="Yang K."/>
            <person name="Chao B."/>
            <person name="Wang X."/>
            <person name="Li Y."/>
            <person name="Pan X."/>
            <person name="You X."/>
            <person name="Zhang Y."/>
            <person name="Yang J."/>
            <person name="Li J."/>
            <person name="Zhang X."/>
            <person name="Liu S."/>
            <person name="Sun C."/>
            <person name="Yang J."/>
            <person name="Shi Q."/>
        </authorList>
    </citation>
    <scope>NUCLEOTIDE SEQUENCE [LARGE SCALE GENOMIC DNA]</scope>
    <source>
        <strain evidence="4">JWS20170419001</strain>
        <tissue evidence="4">Muscle</tissue>
    </source>
</reference>
<keyword evidence="1 2" id="KW-0728">SH3 domain</keyword>
<dbReference type="InterPro" id="IPR001452">
    <property type="entry name" value="SH3_domain"/>
</dbReference>
<keyword evidence="5" id="KW-1185">Reference proteome</keyword>
<dbReference type="Pfam" id="PF00018">
    <property type="entry name" value="SH3_1"/>
    <property type="match status" value="1"/>
</dbReference>
<dbReference type="SUPFAM" id="SSF50044">
    <property type="entry name" value="SH3-domain"/>
    <property type="match status" value="1"/>
</dbReference>
<sequence length="140" mass="15644">MGSRPSKGRQSSVHTALHTPLLDSNEHTGPHTIDGRYVVVALYNYPSGGPADCSIRFGERLNLLSDEGEWWKVSSSATGYISYIPSSYTCKVFNSSMIFGPKKEEMEESLVSEGLKESINSYLYMTENTECEEWSGNWDT</sequence>
<protein>
    <submittedName>
        <fullName evidence="4">Src-like-adapter 2</fullName>
    </submittedName>
</protein>
<dbReference type="Proteomes" id="UP000319801">
    <property type="component" value="Unassembled WGS sequence"/>
</dbReference>
<dbReference type="OrthoDB" id="9924021at2759"/>
<dbReference type="SMART" id="SM00326">
    <property type="entry name" value="SH3"/>
    <property type="match status" value="1"/>
</dbReference>
<dbReference type="PROSITE" id="PS50002">
    <property type="entry name" value="SH3"/>
    <property type="match status" value="1"/>
</dbReference>
<dbReference type="Gene3D" id="2.30.30.40">
    <property type="entry name" value="SH3 Domains"/>
    <property type="match status" value="1"/>
</dbReference>
<accession>A0A556UYJ3</accession>
<dbReference type="EMBL" id="VCAZ01000078">
    <property type="protein sequence ID" value="TSP68470.1"/>
    <property type="molecule type" value="Genomic_DNA"/>
</dbReference>
<dbReference type="InterPro" id="IPR036028">
    <property type="entry name" value="SH3-like_dom_sf"/>
</dbReference>
<evidence type="ECO:0000256" key="2">
    <source>
        <dbReference type="PROSITE-ProRule" id="PRU00192"/>
    </source>
</evidence>
<evidence type="ECO:0000259" key="3">
    <source>
        <dbReference type="PROSITE" id="PS50002"/>
    </source>
</evidence>